<dbReference type="AlphaFoldDB" id="A0A0F8ZR43"/>
<evidence type="ECO:0000313" key="1">
    <source>
        <dbReference type="EMBL" id="KKK62366.1"/>
    </source>
</evidence>
<accession>A0A0F8ZR43</accession>
<name>A0A0F8ZR43_9ZZZZ</name>
<sequence>PLALVMASKHKEYRIRLTGADLDELTKAIKQRLASKRIPVASRERLTRLHSRFLERHVGNPNL</sequence>
<organism evidence="1">
    <name type="scientific">marine sediment metagenome</name>
    <dbReference type="NCBI Taxonomy" id="412755"/>
    <lineage>
        <taxon>unclassified sequences</taxon>
        <taxon>metagenomes</taxon>
        <taxon>ecological metagenomes</taxon>
    </lineage>
</organism>
<proteinExistence type="predicted"/>
<comment type="caution">
    <text evidence="1">The sequence shown here is derived from an EMBL/GenBank/DDBJ whole genome shotgun (WGS) entry which is preliminary data.</text>
</comment>
<feature type="non-terminal residue" evidence="1">
    <location>
        <position position="1"/>
    </location>
</feature>
<reference evidence="1" key="1">
    <citation type="journal article" date="2015" name="Nature">
        <title>Complex archaea that bridge the gap between prokaryotes and eukaryotes.</title>
        <authorList>
            <person name="Spang A."/>
            <person name="Saw J.H."/>
            <person name="Jorgensen S.L."/>
            <person name="Zaremba-Niedzwiedzka K."/>
            <person name="Martijn J."/>
            <person name="Lind A.E."/>
            <person name="van Eijk R."/>
            <person name="Schleper C."/>
            <person name="Guy L."/>
            <person name="Ettema T.J."/>
        </authorList>
    </citation>
    <scope>NUCLEOTIDE SEQUENCE</scope>
</reference>
<protein>
    <submittedName>
        <fullName evidence="1">Uncharacterized protein</fullName>
    </submittedName>
</protein>
<gene>
    <name evidence="1" type="ORF">LCGC14_3005030</name>
</gene>
<dbReference type="EMBL" id="LAZR01062023">
    <property type="protein sequence ID" value="KKK62366.1"/>
    <property type="molecule type" value="Genomic_DNA"/>
</dbReference>